<protein>
    <submittedName>
        <fullName evidence="1">Uncharacterized protein</fullName>
    </submittedName>
</protein>
<reference evidence="1 2" key="2">
    <citation type="journal article" date="2014" name="Extremophiles">
        <title>Analysis of the complete genome of Fervidococcus fontis confirms the distinct phylogenetic position of the order Fervidicoccales and suggests its environmental function.</title>
        <authorList>
            <person name="Lebedinsky A.V."/>
            <person name="Mardanov A.V."/>
            <person name="Kublanov I.V."/>
            <person name="Gumerov V.M."/>
            <person name="Beletsky A.V."/>
            <person name="Perevalova A.A."/>
            <person name="Bidzhieva S.Kh."/>
            <person name="Bonch-Osmolovskaya E.A."/>
            <person name="Skryabin K.G."/>
            <person name="Ravin N.V."/>
        </authorList>
    </citation>
    <scope>NUCLEOTIDE SEQUENCE [LARGE SCALE GENOMIC DNA]</scope>
    <source>
        <strain evidence="2">DSM 19380 / VKM B-2539 / Kam940</strain>
    </source>
</reference>
<proteinExistence type="predicted"/>
<sequence length="54" mass="6432">MIFHFSKLHCQTCAGLSSPKLMPFEPHHPDKNILKYNKKAIDDFDLNRRKDIYK</sequence>
<evidence type="ECO:0000313" key="1">
    <source>
        <dbReference type="EMBL" id="AFH42778.1"/>
    </source>
</evidence>
<dbReference type="HOGENOM" id="CLU_3038890_0_0_2"/>
<dbReference type="InParanoid" id="I0A1C1"/>
<reference evidence="2" key="1">
    <citation type="submission" date="2012-03" db="EMBL/GenBank/DDBJ databases">
        <title>Fervidicoccus fontis complete genome analysis confirms its distinct phylogenetic position and predicts its environmental function.</title>
        <authorList>
            <person name="Lebedinsky A.V."/>
            <person name="Mardanov A.V."/>
            <person name="Gumerov V.M."/>
            <person name="Beletsky A.V."/>
            <person name="Kublanov I.V."/>
            <person name="Perevalova A.A."/>
            <person name="Bonch-Osmolovskaya E.A."/>
            <person name="Ravin N.V."/>
            <person name="Skryabin K.G."/>
        </authorList>
    </citation>
    <scope>NUCLEOTIDE SEQUENCE [LARGE SCALE GENOMIC DNA]</scope>
    <source>
        <strain evidence="2">DSM 19380 / VKM B-2539 / Kam940</strain>
    </source>
</reference>
<dbReference type="EMBL" id="CP003423">
    <property type="protein sequence ID" value="AFH42778.1"/>
    <property type="molecule type" value="Genomic_DNA"/>
</dbReference>
<accession>I0A1C1</accession>
<dbReference type="Proteomes" id="UP000007391">
    <property type="component" value="Chromosome"/>
</dbReference>
<evidence type="ECO:0000313" key="2">
    <source>
        <dbReference type="Proteomes" id="UP000007391"/>
    </source>
</evidence>
<keyword evidence="2" id="KW-1185">Reference proteome</keyword>
<gene>
    <name evidence="1" type="ordered locus">FFONT_0790</name>
</gene>
<dbReference type="STRING" id="1163730.FFONT_0790"/>
<organism evidence="1 2">
    <name type="scientific">Fervidicoccus fontis (strain DSM 19380 / JCM 18336 / VKM B-2539 / Kam940)</name>
    <dbReference type="NCBI Taxonomy" id="1163730"/>
    <lineage>
        <taxon>Archaea</taxon>
        <taxon>Thermoproteota</taxon>
        <taxon>Thermoprotei</taxon>
        <taxon>Fervidicoccales</taxon>
        <taxon>Fervidicoccaceae</taxon>
        <taxon>Fervidicoccus</taxon>
    </lineage>
</organism>
<name>I0A1C1_FERFK</name>
<dbReference type="KEGG" id="ffo:FFONT_0790"/>
<dbReference type="AlphaFoldDB" id="I0A1C1"/>